<dbReference type="InterPro" id="IPR043132">
    <property type="entry name" value="BCAT-like_C"/>
</dbReference>
<evidence type="ECO:0000256" key="4">
    <source>
        <dbReference type="ARBA" id="ARBA00022605"/>
    </source>
</evidence>
<dbReference type="InterPro" id="IPR033939">
    <property type="entry name" value="BCAT_family"/>
</dbReference>
<evidence type="ECO:0000313" key="10">
    <source>
        <dbReference type="Proteomes" id="UP000243876"/>
    </source>
</evidence>
<keyword evidence="7" id="KW-0100">Branched-chain amino acid biosynthesis</keyword>
<dbReference type="GO" id="GO:0005739">
    <property type="term" value="C:mitochondrion"/>
    <property type="evidence" value="ECO:0007669"/>
    <property type="project" value="TreeGrafter"/>
</dbReference>
<proteinExistence type="inferred from homology"/>
<dbReference type="PIRSF" id="PIRSF006468">
    <property type="entry name" value="BCAT1"/>
    <property type="match status" value="1"/>
</dbReference>
<evidence type="ECO:0000256" key="5">
    <source>
        <dbReference type="ARBA" id="ARBA00022679"/>
    </source>
</evidence>
<evidence type="ECO:0000256" key="2">
    <source>
        <dbReference type="ARBA" id="ARBA00009320"/>
    </source>
</evidence>
<dbReference type="OrthoDB" id="1732691at2759"/>
<keyword evidence="6" id="KW-0663">Pyridoxal phosphate</keyword>
<dbReference type="SUPFAM" id="SSF56752">
    <property type="entry name" value="D-aminoacid aminotransferase-like PLP-dependent enzymes"/>
    <property type="match status" value="1"/>
</dbReference>
<evidence type="ECO:0000256" key="1">
    <source>
        <dbReference type="ARBA" id="ARBA00001933"/>
    </source>
</evidence>
<dbReference type="InterPro" id="IPR005786">
    <property type="entry name" value="B_amino_transII"/>
</dbReference>
<dbReference type="InterPro" id="IPR036038">
    <property type="entry name" value="Aminotransferase-like"/>
</dbReference>
<organism evidence="9 10">
    <name type="scientific">Sporidiobolus salmonicolor</name>
    <name type="common">Yeast-like fungus</name>
    <name type="synonym">Sporobolomyces salmonicolor</name>
    <dbReference type="NCBI Taxonomy" id="5005"/>
    <lineage>
        <taxon>Eukaryota</taxon>
        <taxon>Fungi</taxon>
        <taxon>Dikarya</taxon>
        <taxon>Basidiomycota</taxon>
        <taxon>Pucciniomycotina</taxon>
        <taxon>Microbotryomycetes</taxon>
        <taxon>Sporidiobolales</taxon>
        <taxon>Sporidiobolaceae</taxon>
        <taxon>Sporobolomyces</taxon>
    </lineage>
</organism>
<comment type="similarity">
    <text evidence="2">Belongs to the class-IV pyridoxal-phosphate-dependent aminotransferase family.</text>
</comment>
<dbReference type="InterPro" id="IPR001544">
    <property type="entry name" value="Aminotrans_IV"/>
</dbReference>
<dbReference type="PANTHER" id="PTHR11825">
    <property type="entry name" value="SUBGROUP IIII AMINOTRANSFERASE"/>
    <property type="match status" value="1"/>
</dbReference>
<keyword evidence="3" id="KW-0032">Aminotransferase</keyword>
<dbReference type="PANTHER" id="PTHR11825:SF44">
    <property type="entry name" value="BRANCHED-CHAIN-AMINO-ACID AMINOTRANSFERASE"/>
    <property type="match status" value="1"/>
</dbReference>
<comment type="cofactor">
    <cofactor evidence="1">
        <name>pyridoxal 5'-phosphate</name>
        <dbReference type="ChEBI" id="CHEBI:597326"/>
    </cofactor>
</comment>
<evidence type="ECO:0000256" key="8">
    <source>
        <dbReference type="PIRSR" id="PIRSR006468-1"/>
    </source>
</evidence>
<dbReference type="Proteomes" id="UP000243876">
    <property type="component" value="Unassembled WGS sequence"/>
</dbReference>
<keyword evidence="4" id="KW-0028">Amino-acid biosynthesis</keyword>
<dbReference type="GO" id="GO:0004084">
    <property type="term" value="F:branched-chain-amino-acid transaminase activity"/>
    <property type="evidence" value="ECO:0007669"/>
    <property type="project" value="InterPro"/>
</dbReference>
<name>A0A0D6ELJ3_SPOSA</name>
<dbReference type="Gene3D" id="3.30.470.10">
    <property type="match status" value="1"/>
</dbReference>
<dbReference type="EMBL" id="CENE01000007">
    <property type="protein sequence ID" value="CEQ40495.1"/>
    <property type="molecule type" value="Genomic_DNA"/>
</dbReference>
<evidence type="ECO:0000256" key="3">
    <source>
        <dbReference type="ARBA" id="ARBA00022576"/>
    </source>
</evidence>
<gene>
    <name evidence="9" type="primary">SPOSA6832_02124</name>
</gene>
<dbReference type="InterPro" id="IPR043131">
    <property type="entry name" value="BCAT-like_N"/>
</dbReference>
<dbReference type="GO" id="GO:0009098">
    <property type="term" value="P:L-leucine biosynthetic process"/>
    <property type="evidence" value="ECO:0007669"/>
    <property type="project" value="TreeGrafter"/>
</dbReference>
<feature type="modified residue" description="N6-(pyridoxal phosphate)lysine" evidence="8">
    <location>
        <position position="193"/>
    </location>
</feature>
<reference evidence="10" key="1">
    <citation type="submission" date="2015-02" db="EMBL/GenBank/DDBJ databases">
        <authorList>
            <person name="Gon?alves P."/>
        </authorList>
    </citation>
    <scope>NUCLEOTIDE SEQUENCE [LARGE SCALE GENOMIC DNA]</scope>
</reference>
<dbReference type="Gene3D" id="3.20.10.10">
    <property type="entry name" value="D-amino Acid Aminotransferase, subunit A, domain 2"/>
    <property type="match status" value="1"/>
</dbReference>
<protein>
    <submittedName>
        <fullName evidence="9">SPOSA6832_02124-mRNA-1:cds</fullName>
    </submittedName>
</protein>
<accession>A0A0D6ELJ3</accession>
<evidence type="ECO:0000313" key="9">
    <source>
        <dbReference type="EMBL" id="CEQ40495.1"/>
    </source>
</evidence>
<keyword evidence="5" id="KW-0808">Transferase</keyword>
<dbReference type="Pfam" id="PF01063">
    <property type="entry name" value="Aminotran_4"/>
    <property type="match status" value="1"/>
</dbReference>
<dbReference type="GO" id="GO:0009099">
    <property type="term" value="P:L-valine biosynthetic process"/>
    <property type="evidence" value="ECO:0007669"/>
    <property type="project" value="TreeGrafter"/>
</dbReference>
<evidence type="ECO:0000256" key="6">
    <source>
        <dbReference type="ARBA" id="ARBA00022898"/>
    </source>
</evidence>
<evidence type="ECO:0000256" key="7">
    <source>
        <dbReference type="ARBA" id="ARBA00023304"/>
    </source>
</evidence>
<dbReference type="AlphaFoldDB" id="A0A0D6ELJ3"/>
<keyword evidence="10" id="KW-1185">Reference proteome</keyword>
<dbReference type="CDD" id="cd01557">
    <property type="entry name" value="BCAT_beta_family"/>
    <property type="match status" value="1"/>
</dbReference>
<sequence>MLTVPWSITSGWGTPTIKPYGPLALDPSATVLHYAPTLFEGMKAYKGKDGKTRLYRPELNMARMNRGAARMAFPTFEGEVLIELIKKLLEVDERWVPTDPGCSLYIRPTMIGTRASLGVGPSTEILLYVICSPVGNYFGKGAKPVSLFASTQNVRAWPGEQENNWVSPARTSTNAMVSLLSFSPLAGGTGAYKFGLNYGATTSPQLEAAQAGYQQILWLFGEDHEITEAGTMNAFIAFSQNDGSVTRDSILALARDHASGKAKLPGLPDRLVVSERKVTMGEIREAATNGTLVEVFGSGTAAIVTSVERIGFQGADIPVPVSGADGFGAIAGALVKRITAIQYGETGSEWSVVV</sequence>